<feature type="transmembrane region" description="Helical" evidence="4">
    <location>
        <begin position="88"/>
        <end position="106"/>
    </location>
</feature>
<dbReference type="PANTHER" id="PTHR43129:SF1">
    <property type="entry name" value="FOSMIDOMYCIN RESISTANCE PROTEIN"/>
    <property type="match status" value="1"/>
</dbReference>
<feature type="transmembrane region" description="Helical" evidence="4">
    <location>
        <begin position="299"/>
        <end position="316"/>
    </location>
</feature>
<keyword evidence="1 4" id="KW-0812">Transmembrane</keyword>
<evidence type="ECO:0000256" key="1">
    <source>
        <dbReference type="ARBA" id="ARBA00022692"/>
    </source>
</evidence>
<feature type="transmembrane region" description="Helical" evidence="4">
    <location>
        <begin position="147"/>
        <end position="171"/>
    </location>
</feature>
<comment type="caution">
    <text evidence="6">The sequence shown here is derived from an EMBL/GenBank/DDBJ whole genome shotgun (WGS) entry which is preliminary data.</text>
</comment>
<dbReference type="InterPro" id="IPR036259">
    <property type="entry name" value="MFS_trans_sf"/>
</dbReference>
<feature type="transmembrane region" description="Helical" evidence="4">
    <location>
        <begin position="61"/>
        <end position="81"/>
    </location>
</feature>
<reference evidence="7" key="1">
    <citation type="journal article" date="2020" name="MBio">
        <title>Horizontal gene transfer to a defensive symbiont with a reduced genome amongst a multipartite beetle microbiome.</title>
        <authorList>
            <person name="Waterworth S.C."/>
            <person name="Florez L.V."/>
            <person name="Rees E.R."/>
            <person name="Hertweck C."/>
            <person name="Kaltenpoth M."/>
            <person name="Kwan J.C."/>
        </authorList>
    </citation>
    <scope>NUCLEOTIDE SEQUENCE [LARGE SCALE GENOMIC DNA]</scope>
</reference>
<accession>A0A7V8JPN0</accession>
<feature type="transmembrane region" description="Helical" evidence="4">
    <location>
        <begin position="112"/>
        <end position="135"/>
    </location>
</feature>
<dbReference type="Gene3D" id="1.20.1250.20">
    <property type="entry name" value="MFS general substrate transporter like domains"/>
    <property type="match status" value="2"/>
</dbReference>
<feature type="transmembrane region" description="Helical" evidence="4">
    <location>
        <begin position="177"/>
        <end position="196"/>
    </location>
</feature>
<keyword evidence="2 4" id="KW-1133">Transmembrane helix</keyword>
<gene>
    <name evidence="6" type="primary">fsr</name>
    <name evidence="6" type="ORF">GAK30_02851</name>
</gene>
<dbReference type="PANTHER" id="PTHR43129">
    <property type="entry name" value="FOSMIDOMYCIN RESISTANCE PROTEIN"/>
    <property type="match status" value="1"/>
</dbReference>
<dbReference type="InterPro" id="IPR011701">
    <property type="entry name" value="MFS"/>
</dbReference>
<name>A0A7V8JPN0_9BURK</name>
<proteinExistence type="predicted"/>
<feature type="transmembrane region" description="Helical" evidence="4">
    <location>
        <begin position="322"/>
        <end position="339"/>
    </location>
</feature>
<dbReference type="PROSITE" id="PS50850">
    <property type="entry name" value="MFS"/>
    <property type="match status" value="1"/>
</dbReference>
<dbReference type="InterPro" id="IPR020846">
    <property type="entry name" value="MFS_dom"/>
</dbReference>
<dbReference type="GO" id="GO:0022857">
    <property type="term" value="F:transmembrane transporter activity"/>
    <property type="evidence" value="ECO:0007669"/>
    <property type="project" value="InterPro"/>
</dbReference>
<dbReference type="EMBL" id="WNDQ01000045">
    <property type="protein sequence ID" value="KAF1019903.1"/>
    <property type="molecule type" value="Genomic_DNA"/>
</dbReference>
<evidence type="ECO:0000256" key="4">
    <source>
        <dbReference type="SAM" id="Phobius"/>
    </source>
</evidence>
<feature type="transmembrane region" description="Helical" evidence="4">
    <location>
        <begin position="265"/>
        <end position="290"/>
    </location>
</feature>
<sequence>MSTTSPDSILPAAPRSRRDDSILIGLVGLAHAMSHFTQLLLAPLFPWLRDAFGVSYAELGFVLTTFFVVSCVVQTLSGFLVDRHGARPILLAGLFLLGLGAMGYALSTSYCMLLASAVVAGVGNGVFHPADYTLFNRKVASQRLGHAYSVHGITGSLGWALAPALVVPLALLFSWQVALAVAGLLSWLVLAVAWFWRAHLALPAAPVVAPAPGATAEPAAGGSLDFLRIPAVWMCFVFFFFYAVVLSVVQTYAPESARQLHAVPAQWAAICLTVYMVANASGMVVGGFLASDPARCERIVAWGFGSAALVALSLGVLAVPALAVPVLFAAMGAATGLAGPSRDLIVKRAAPANATGRVYGVVYSGLDIGQAVAPIVFGLLADQGHWRAIWIGLALVQLVLITSAFRVRRARRTVMATA</sequence>
<dbReference type="GO" id="GO:0005886">
    <property type="term" value="C:plasma membrane"/>
    <property type="evidence" value="ECO:0007669"/>
    <property type="project" value="TreeGrafter"/>
</dbReference>
<feature type="transmembrane region" description="Helical" evidence="4">
    <location>
        <begin position="21"/>
        <end position="41"/>
    </location>
</feature>
<keyword evidence="3 4" id="KW-0472">Membrane</keyword>
<evidence type="ECO:0000313" key="7">
    <source>
        <dbReference type="Proteomes" id="UP000461670"/>
    </source>
</evidence>
<feature type="transmembrane region" description="Helical" evidence="4">
    <location>
        <begin position="387"/>
        <end position="405"/>
    </location>
</feature>
<dbReference type="AlphaFoldDB" id="A0A7V8JPN0"/>
<dbReference type="SUPFAM" id="SSF103473">
    <property type="entry name" value="MFS general substrate transporter"/>
    <property type="match status" value="1"/>
</dbReference>
<dbReference type="Pfam" id="PF07690">
    <property type="entry name" value="MFS_1"/>
    <property type="match status" value="2"/>
</dbReference>
<feature type="transmembrane region" description="Helical" evidence="4">
    <location>
        <begin position="231"/>
        <end position="253"/>
    </location>
</feature>
<feature type="domain" description="Major facilitator superfamily (MFS) profile" evidence="5">
    <location>
        <begin position="23"/>
        <end position="411"/>
    </location>
</feature>
<evidence type="ECO:0000313" key="6">
    <source>
        <dbReference type="EMBL" id="KAF1019903.1"/>
    </source>
</evidence>
<protein>
    <submittedName>
        <fullName evidence="6">Fosmidomycin resistance protein</fullName>
    </submittedName>
</protein>
<organism evidence="6 7">
    <name type="scientific">Paracidovorax wautersii</name>
    <dbReference type="NCBI Taxonomy" id="1177982"/>
    <lineage>
        <taxon>Bacteria</taxon>
        <taxon>Pseudomonadati</taxon>
        <taxon>Pseudomonadota</taxon>
        <taxon>Betaproteobacteria</taxon>
        <taxon>Burkholderiales</taxon>
        <taxon>Comamonadaceae</taxon>
        <taxon>Paracidovorax</taxon>
    </lineage>
</organism>
<evidence type="ECO:0000256" key="2">
    <source>
        <dbReference type="ARBA" id="ARBA00022989"/>
    </source>
</evidence>
<evidence type="ECO:0000256" key="3">
    <source>
        <dbReference type="ARBA" id="ARBA00023136"/>
    </source>
</evidence>
<feature type="transmembrane region" description="Helical" evidence="4">
    <location>
        <begin position="360"/>
        <end position="381"/>
    </location>
</feature>
<evidence type="ECO:0000259" key="5">
    <source>
        <dbReference type="PROSITE" id="PS50850"/>
    </source>
</evidence>
<dbReference type="Proteomes" id="UP000461670">
    <property type="component" value="Unassembled WGS sequence"/>
</dbReference>